<evidence type="ECO:0000256" key="4">
    <source>
        <dbReference type="ARBA" id="ARBA00022982"/>
    </source>
</evidence>
<dbReference type="Gene3D" id="1.10.760.10">
    <property type="entry name" value="Cytochrome c-like domain"/>
    <property type="match status" value="1"/>
</dbReference>
<dbReference type="InterPro" id="IPR012938">
    <property type="entry name" value="Glc/Sorbosone_DH"/>
</dbReference>
<gene>
    <name evidence="9" type="ORF">CPT03_07995</name>
</gene>
<evidence type="ECO:0000313" key="9">
    <source>
        <dbReference type="EMBL" id="ATP56419.1"/>
    </source>
</evidence>
<dbReference type="GO" id="GO:0020037">
    <property type="term" value="F:heme binding"/>
    <property type="evidence" value="ECO:0007669"/>
    <property type="project" value="InterPro"/>
</dbReference>
<dbReference type="InterPro" id="IPR011042">
    <property type="entry name" value="6-blade_b-propeller_TolB-like"/>
</dbReference>
<evidence type="ECO:0000256" key="1">
    <source>
        <dbReference type="ARBA" id="ARBA00022448"/>
    </source>
</evidence>
<dbReference type="InterPro" id="IPR036909">
    <property type="entry name" value="Cyt_c-like_dom_sf"/>
</dbReference>
<feature type="binding site" description="covalent" evidence="6">
    <location>
        <position position="661"/>
    </location>
    <ligand>
        <name>heme c</name>
        <dbReference type="ChEBI" id="CHEBI:61717"/>
    </ligand>
</feature>
<evidence type="ECO:0000313" key="10">
    <source>
        <dbReference type="Proteomes" id="UP000223749"/>
    </source>
</evidence>
<dbReference type="CDD" id="cd00146">
    <property type="entry name" value="PKD"/>
    <property type="match status" value="1"/>
</dbReference>
<dbReference type="SUPFAM" id="SSF49299">
    <property type="entry name" value="PKD domain"/>
    <property type="match status" value="1"/>
</dbReference>
<dbReference type="AlphaFoldDB" id="A0A2D1U486"/>
<dbReference type="InterPro" id="IPR035986">
    <property type="entry name" value="PKD_dom_sf"/>
</dbReference>
<keyword evidence="2 6" id="KW-0349">Heme</keyword>
<proteinExistence type="predicted"/>
<evidence type="ECO:0000259" key="7">
    <source>
        <dbReference type="PROSITE" id="PS50093"/>
    </source>
</evidence>
<dbReference type="Gene3D" id="2.120.10.30">
    <property type="entry name" value="TolB, C-terminal domain"/>
    <property type="match status" value="1"/>
</dbReference>
<keyword evidence="1" id="KW-0813">Transport</keyword>
<dbReference type="EMBL" id="CP024091">
    <property type="protein sequence ID" value="ATP56419.1"/>
    <property type="molecule type" value="Genomic_DNA"/>
</dbReference>
<dbReference type="Pfam" id="PF00034">
    <property type="entry name" value="Cytochrom_C"/>
    <property type="match status" value="1"/>
</dbReference>
<dbReference type="KEGG" id="pgs:CPT03_07995"/>
<reference evidence="9 10" key="1">
    <citation type="submission" date="2017-10" db="EMBL/GenBank/DDBJ databases">
        <title>Whole genome of Pedobacter ginsengisoli T01R-27 isolated from tomato rhizosphere.</title>
        <authorList>
            <person name="Weon H.-Y."/>
            <person name="Lee S.A."/>
            <person name="Sang M.K."/>
            <person name="Song J."/>
        </authorList>
    </citation>
    <scope>NUCLEOTIDE SEQUENCE [LARGE SCALE GENOMIC DNA]</scope>
    <source>
        <strain evidence="9 10">T01R-27</strain>
    </source>
</reference>
<dbReference type="PRINTS" id="PR00606">
    <property type="entry name" value="CYTCHROMECID"/>
</dbReference>
<dbReference type="PANTHER" id="PTHR19328">
    <property type="entry name" value="HEDGEHOG-INTERACTING PROTEIN"/>
    <property type="match status" value="1"/>
</dbReference>
<dbReference type="SUPFAM" id="SSF46626">
    <property type="entry name" value="Cytochrome c"/>
    <property type="match status" value="1"/>
</dbReference>
<accession>A0A2D1U486</accession>
<evidence type="ECO:0000256" key="3">
    <source>
        <dbReference type="ARBA" id="ARBA00022723"/>
    </source>
</evidence>
<keyword evidence="4" id="KW-0249">Electron transport</keyword>
<dbReference type="Gene3D" id="2.60.40.10">
    <property type="entry name" value="Immunoglobulins"/>
    <property type="match status" value="1"/>
</dbReference>
<protein>
    <submittedName>
        <fullName evidence="9">Crp/Fnr family transcriptional regulator</fullName>
    </submittedName>
</protein>
<dbReference type="OrthoDB" id="9816308at2"/>
<dbReference type="Pfam" id="PF07995">
    <property type="entry name" value="GSDH"/>
    <property type="match status" value="1"/>
</dbReference>
<keyword evidence="3 6" id="KW-0479">Metal-binding</keyword>
<dbReference type="Pfam" id="PF00801">
    <property type="entry name" value="PKD"/>
    <property type="match status" value="1"/>
</dbReference>
<evidence type="ECO:0000256" key="2">
    <source>
        <dbReference type="ARBA" id="ARBA00022617"/>
    </source>
</evidence>
<dbReference type="InterPro" id="IPR022409">
    <property type="entry name" value="PKD/Chitinase_dom"/>
</dbReference>
<name>A0A2D1U486_9SPHI</name>
<dbReference type="SUPFAM" id="SSF50952">
    <property type="entry name" value="Soluble quinoprotein glucose dehydrogenase"/>
    <property type="match status" value="1"/>
</dbReference>
<keyword evidence="10" id="KW-1185">Reference proteome</keyword>
<dbReference type="InterPro" id="IPR013783">
    <property type="entry name" value="Ig-like_fold"/>
</dbReference>
<evidence type="ECO:0000256" key="6">
    <source>
        <dbReference type="PIRSR" id="PIRSR602324-1"/>
    </source>
</evidence>
<dbReference type="GO" id="GO:0005506">
    <property type="term" value="F:iron ion binding"/>
    <property type="evidence" value="ECO:0007669"/>
    <property type="project" value="InterPro"/>
</dbReference>
<dbReference type="PROSITE" id="PS51007">
    <property type="entry name" value="CYTC"/>
    <property type="match status" value="1"/>
</dbReference>
<dbReference type="InterPro" id="IPR011041">
    <property type="entry name" value="Quinoprot_gluc/sorb_DH_b-prop"/>
</dbReference>
<dbReference type="InterPro" id="IPR002324">
    <property type="entry name" value="Cyt_c_ID"/>
</dbReference>
<dbReference type="SMART" id="SM00089">
    <property type="entry name" value="PKD"/>
    <property type="match status" value="1"/>
</dbReference>
<dbReference type="Proteomes" id="UP000223749">
    <property type="component" value="Chromosome"/>
</dbReference>
<comment type="PTM">
    <text evidence="6">Binds 1 heme c group covalently per subunit.</text>
</comment>
<dbReference type="PANTHER" id="PTHR19328:SF75">
    <property type="entry name" value="ALDOSE SUGAR DEHYDROGENASE YLII"/>
    <property type="match status" value="1"/>
</dbReference>
<dbReference type="PROSITE" id="PS50093">
    <property type="entry name" value="PKD"/>
    <property type="match status" value="1"/>
</dbReference>
<feature type="domain" description="PKD" evidence="7">
    <location>
        <begin position="527"/>
        <end position="580"/>
    </location>
</feature>
<feature type="binding site" description="covalent" evidence="6">
    <location>
        <position position="710"/>
    </location>
    <ligand>
        <name>heme c</name>
        <dbReference type="ChEBI" id="CHEBI:61717"/>
    </ligand>
</feature>
<dbReference type="InterPro" id="IPR009056">
    <property type="entry name" value="Cyt_c-like_dom"/>
</dbReference>
<evidence type="ECO:0000256" key="5">
    <source>
        <dbReference type="ARBA" id="ARBA00023004"/>
    </source>
</evidence>
<evidence type="ECO:0000259" key="8">
    <source>
        <dbReference type="PROSITE" id="PS51007"/>
    </source>
</evidence>
<dbReference type="RefSeq" id="WP_099438361.1">
    <property type="nucleotide sequence ID" value="NZ_CP024091.1"/>
</dbReference>
<feature type="binding site" description="covalent" evidence="6">
    <location>
        <position position="665"/>
    </location>
    <ligand>
        <name>heme c</name>
        <dbReference type="ChEBI" id="CHEBI:61717"/>
    </ligand>
</feature>
<sequence length="907" mass="98897">MKTSFALLISGIALGLLPPLTRTKKTETLLLNNLKQSKLKPKLSIDTPDQNRFVKVSLVQGQLTEPTELAVLPNYDILVSQRRGEFMLYKNSTKTLKEAGKLEVYSKTLNTPDVNAEEGLLGIALDPNFAKNQYVYAFYSPVKPSVNRLSRFKLINDKINLASEKVVLEFYSQREICCHTGGSIAFGPEGYLYVSTGDNSTPFDAPKSKYVNNGYAPLDNREGFQQYDARRSAGNTNDLRGKVLRIKVNEDATYSIPDGNLFPKGQEKTKPEIYVMGNRNPYRISVDQKTGFLYWGEVGPDASNDDALRGPRGYDEVNQARKAGFFGWPLFIGNNYPYKAYDYTDGKNGEAFDPKAGLNNSPNNTGLSSLPPANPAFIWYPYGESKEFPQVGAGGRTAMAGPVYYSRPGASPYPSYYDGKLIIYEWIRGWVKAVTMSPAGDYVSMEPMLSNISLAAPIDMELGPDNKLYILEYGKGWFSKNPDAGITRIDYMAGNRPPVVKNLEIEKTSGLLPYKLVAKVDVTDPDGDALTYVWNLGKGIKKTTTTPELQHTFTKSGEYAISVQVLDKDKASSKSNTVTVYAGNEEPKVDIALTGNKSFYFPGKPINYQVLVSDKGAAVNKSRIYVSNTYTEGLDMAGAKLGHQQAAQTLVGKAIMLKADCSTCHKISTKSIGPAFTQVSAKYQTKAKAADYITSKVINGSKGVWGEVPMPAHPTMKAADVKEIAEWIMTLSAKSTTGPSLPATGKIVPPAETNKDKSVLNIKATYSDLGAAGLKPLSNTKVLNLRSNVINAADIKDISDFGRKDADGVQSLILPQKAGWIKLKGIDLTNVAAFNLNLENANADYSAEIRLGGKDGQVIGKQGSIASGVAISPVTDGKFHDVYIVVKAAHEDVKDRPLLKTVTVKPI</sequence>
<keyword evidence="5 6" id="KW-0408">Iron</keyword>
<organism evidence="9 10">
    <name type="scientific">Pedobacter ginsengisoli</name>
    <dbReference type="NCBI Taxonomy" id="363852"/>
    <lineage>
        <taxon>Bacteria</taxon>
        <taxon>Pseudomonadati</taxon>
        <taxon>Bacteroidota</taxon>
        <taxon>Sphingobacteriia</taxon>
        <taxon>Sphingobacteriales</taxon>
        <taxon>Sphingobacteriaceae</taxon>
        <taxon>Pedobacter</taxon>
    </lineage>
</organism>
<dbReference type="GO" id="GO:0009055">
    <property type="term" value="F:electron transfer activity"/>
    <property type="evidence" value="ECO:0007669"/>
    <property type="project" value="InterPro"/>
</dbReference>
<dbReference type="InterPro" id="IPR000601">
    <property type="entry name" value="PKD_dom"/>
</dbReference>
<feature type="domain" description="Cytochrome c" evidence="8">
    <location>
        <begin position="647"/>
        <end position="732"/>
    </location>
</feature>